<dbReference type="AlphaFoldDB" id="A0AAV3QAI7"/>
<dbReference type="InterPro" id="IPR050273">
    <property type="entry name" value="GppA/Ppx_hydrolase"/>
</dbReference>
<evidence type="ECO:0008006" key="3">
    <source>
        <dbReference type="Google" id="ProtNLM"/>
    </source>
</evidence>
<organism evidence="1 2">
    <name type="scientific">Lithospermum erythrorhizon</name>
    <name type="common">Purple gromwell</name>
    <name type="synonym">Lithospermum officinale var. erythrorhizon</name>
    <dbReference type="NCBI Taxonomy" id="34254"/>
    <lineage>
        <taxon>Eukaryota</taxon>
        <taxon>Viridiplantae</taxon>
        <taxon>Streptophyta</taxon>
        <taxon>Embryophyta</taxon>
        <taxon>Tracheophyta</taxon>
        <taxon>Spermatophyta</taxon>
        <taxon>Magnoliopsida</taxon>
        <taxon>eudicotyledons</taxon>
        <taxon>Gunneridae</taxon>
        <taxon>Pentapetalae</taxon>
        <taxon>asterids</taxon>
        <taxon>lamiids</taxon>
        <taxon>Boraginales</taxon>
        <taxon>Boraginaceae</taxon>
        <taxon>Boraginoideae</taxon>
        <taxon>Lithospermeae</taxon>
        <taxon>Lithospermum</taxon>
    </lineage>
</organism>
<comment type="caution">
    <text evidence="1">The sequence shown here is derived from an EMBL/GenBank/DDBJ whole genome shotgun (WGS) entry which is preliminary data.</text>
</comment>
<gene>
    <name evidence="1" type="ORF">LIER_43502</name>
</gene>
<evidence type="ECO:0000313" key="1">
    <source>
        <dbReference type="EMBL" id="GAA0159966.1"/>
    </source>
</evidence>
<keyword evidence="2" id="KW-1185">Reference proteome</keyword>
<dbReference type="PANTHER" id="PTHR30005:SF0">
    <property type="entry name" value="RETROGRADE REGULATION PROTEIN 2"/>
    <property type="match status" value="1"/>
</dbReference>
<name>A0AAV3QAI7_LITER</name>
<dbReference type="PANTHER" id="PTHR30005">
    <property type="entry name" value="EXOPOLYPHOSPHATASE"/>
    <property type="match status" value="1"/>
</dbReference>
<reference evidence="1 2" key="1">
    <citation type="submission" date="2024-01" db="EMBL/GenBank/DDBJ databases">
        <title>The complete chloroplast genome sequence of Lithospermum erythrorhizon: insights into the phylogenetic relationship among Boraginaceae species and the maternal lineages of purple gromwells.</title>
        <authorList>
            <person name="Okada T."/>
            <person name="Watanabe K."/>
        </authorList>
    </citation>
    <scope>NUCLEOTIDE SEQUENCE [LARGE SCALE GENOMIC DNA]</scope>
</reference>
<dbReference type="GO" id="GO:0016462">
    <property type="term" value="F:pyrophosphatase activity"/>
    <property type="evidence" value="ECO:0007669"/>
    <property type="project" value="TreeGrafter"/>
</dbReference>
<accession>A0AAV3QAI7</accession>
<dbReference type="SUPFAM" id="SSF53067">
    <property type="entry name" value="Actin-like ATPase domain"/>
    <property type="match status" value="1"/>
</dbReference>
<dbReference type="Proteomes" id="UP001454036">
    <property type="component" value="Unassembled WGS sequence"/>
</dbReference>
<dbReference type="InterPro" id="IPR043129">
    <property type="entry name" value="ATPase_NBD"/>
</dbReference>
<evidence type="ECO:0000313" key="2">
    <source>
        <dbReference type="Proteomes" id="UP001454036"/>
    </source>
</evidence>
<dbReference type="EMBL" id="BAABME010035790">
    <property type="protein sequence ID" value="GAA0159966.1"/>
    <property type="molecule type" value="Genomic_DNA"/>
</dbReference>
<protein>
    <recommendedName>
        <fullName evidence="3">Ppx/GppA phosphatase domain-containing protein</fullName>
    </recommendedName>
</protein>
<sequence>MILTIDIGGGSTEFVIGYQVKKYNIEKVIGSSGTIRKIEKAVYKGYAQDLRADVRDLDEFQRDWCFNKEDLKKWVEKPINEKRDKGVKKRRKLFNKRSGFIVAGAVVLEEIFISLGLEEMEV</sequence>
<proteinExistence type="predicted"/>
<dbReference type="Gene3D" id="3.30.420.150">
    <property type="entry name" value="Exopolyphosphatase. Domain 2"/>
    <property type="match status" value="1"/>
</dbReference>